<dbReference type="Pfam" id="PF01585">
    <property type="entry name" value="G-patch"/>
    <property type="match status" value="1"/>
</dbReference>
<dbReference type="EMBL" id="OU963921">
    <property type="protein sequence ID" value="CAH0404356.1"/>
    <property type="molecule type" value="Genomic_DNA"/>
</dbReference>
<feature type="domain" description="G-patch" evidence="4">
    <location>
        <begin position="1"/>
        <end position="46"/>
    </location>
</feature>
<protein>
    <recommendedName>
        <fullName evidence="2">G patch domain-containing protein 4</fullName>
    </recommendedName>
</protein>
<evidence type="ECO:0000256" key="2">
    <source>
        <dbReference type="ARBA" id="ARBA00040365"/>
    </source>
</evidence>
<gene>
    <name evidence="5" type="ORF">CHILSU_LOCUS7683</name>
</gene>
<comment type="similarity">
    <text evidence="1">Belongs to the complex I NDUFA12 subunit family.</text>
</comment>
<sequence>MDFARRQLEKYGWSDGKGLGKNENGISEALKPKLKRSVAGIGHDAAADFTEHWWSQLYDKAAKNVEVEEKNGKTKRIRTKDAGEFEITNSTWKIKRKHNKNEPMGQYSEHFVKKAILDKGGVKMENISDAEEEEEVVKKDVFKMTDEELFAACEGRTAHKGARHGLKATGKLARIAQQEQLLLSQPKFNGYSHSKNLVKEKVSVNDLQVVEDISLNSDVDVTVTKKKKKKRKRCSSLNNNCQINIDQPKSETLLHEDDKKEINESENVHESNGAKKSKKKLDEIKDGVLIGEDKYGNKYFENPRFFYGRNRWVEYADKYHMNYDASQVPAEWYGWLHYKTDLPPHQDPSRPKYKWMMDATENLSGTTGQYTPYSTTRPKIEPWVPKKAGQ</sequence>
<dbReference type="SMART" id="SM00443">
    <property type="entry name" value="G_patch"/>
    <property type="match status" value="1"/>
</dbReference>
<dbReference type="Proteomes" id="UP001153292">
    <property type="component" value="Chromosome 28"/>
</dbReference>
<evidence type="ECO:0000256" key="1">
    <source>
        <dbReference type="ARBA" id="ARBA00007355"/>
    </source>
</evidence>
<evidence type="ECO:0000313" key="5">
    <source>
        <dbReference type="EMBL" id="CAH0404356.1"/>
    </source>
</evidence>
<dbReference type="InterPro" id="IPR007763">
    <property type="entry name" value="NDUFA12"/>
</dbReference>
<dbReference type="InterPro" id="IPR050656">
    <property type="entry name" value="PINX1"/>
</dbReference>
<name>A0ABN8BBU3_CHISP</name>
<reference evidence="5" key="1">
    <citation type="submission" date="2021-12" db="EMBL/GenBank/DDBJ databases">
        <authorList>
            <person name="King R."/>
        </authorList>
    </citation>
    <scope>NUCLEOTIDE SEQUENCE</scope>
</reference>
<evidence type="ECO:0000313" key="6">
    <source>
        <dbReference type="Proteomes" id="UP001153292"/>
    </source>
</evidence>
<dbReference type="InterPro" id="IPR000467">
    <property type="entry name" value="G_patch_dom"/>
</dbReference>
<keyword evidence="6" id="KW-1185">Reference proteome</keyword>
<dbReference type="PANTHER" id="PTHR23149:SF9">
    <property type="entry name" value="G PATCH DOMAIN-CONTAINING PROTEIN 4"/>
    <property type="match status" value="1"/>
</dbReference>
<feature type="compositionally biased region" description="Polar residues" evidence="3">
    <location>
        <begin position="366"/>
        <end position="377"/>
    </location>
</feature>
<dbReference type="PROSITE" id="PS50174">
    <property type="entry name" value="G_PATCH"/>
    <property type="match status" value="1"/>
</dbReference>
<organism evidence="5 6">
    <name type="scientific">Chilo suppressalis</name>
    <name type="common">Asiatic rice borer moth</name>
    <dbReference type="NCBI Taxonomy" id="168631"/>
    <lineage>
        <taxon>Eukaryota</taxon>
        <taxon>Metazoa</taxon>
        <taxon>Ecdysozoa</taxon>
        <taxon>Arthropoda</taxon>
        <taxon>Hexapoda</taxon>
        <taxon>Insecta</taxon>
        <taxon>Pterygota</taxon>
        <taxon>Neoptera</taxon>
        <taxon>Endopterygota</taxon>
        <taxon>Lepidoptera</taxon>
        <taxon>Glossata</taxon>
        <taxon>Ditrysia</taxon>
        <taxon>Pyraloidea</taxon>
        <taxon>Crambidae</taxon>
        <taxon>Crambinae</taxon>
        <taxon>Chilo</taxon>
    </lineage>
</organism>
<dbReference type="PANTHER" id="PTHR23149">
    <property type="entry name" value="G PATCH DOMAIN CONTAINING PROTEIN"/>
    <property type="match status" value="1"/>
</dbReference>
<feature type="region of interest" description="Disordered" evidence="3">
    <location>
        <begin position="366"/>
        <end position="390"/>
    </location>
</feature>
<accession>A0ABN8BBU3</accession>
<dbReference type="Pfam" id="PF05071">
    <property type="entry name" value="NDUFA12"/>
    <property type="match status" value="1"/>
</dbReference>
<evidence type="ECO:0000259" key="4">
    <source>
        <dbReference type="PROSITE" id="PS50174"/>
    </source>
</evidence>
<evidence type="ECO:0000256" key="3">
    <source>
        <dbReference type="SAM" id="MobiDB-lite"/>
    </source>
</evidence>
<proteinExistence type="inferred from homology"/>